<evidence type="ECO:0000313" key="3">
    <source>
        <dbReference type="EMBL" id="CAH1781481.1"/>
    </source>
</evidence>
<accession>A0A8S4NL56</accession>
<evidence type="ECO:0000313" key="4">
    <source>
        <dbReference type="Proteomes" id="UP000749559"/>
    </source>
</evidence>
<comment type="caution">
    <text evidence="3">The sequence shown here is derived from an EMBL/GenBank/DDBJ whole genome shotgun (WGS) entry which is preliminary data.</text>
</comment>
<proteinExistence type="predicted"/>
<feature type="transmembrane region" description="Helical" evidence="1">
    <location>
        <begin position="276"/>
        <end position="299"/>
    </location>
</feature>
<dbReference type="EMBL" id="CAIIXF020000004">
    <property type="protein sequence ID" value="CAH1781481.1"/>
    <property type="molecule type" value="Genomic_DNA"/>
</dbReference>
<keyword evidence="1" id="KW-0472">Membrane</keyword>
<evidence type="ECO:0000256" key="1">
    <source>
        <dbReference type="SAM" id="Phobius"/>
    </source>
</evidence>
<keyword evidence="1" id="KW-0812">Transmembrane</keyword>
<feature type="signal peptide" evidence="2">
    <location>
        <begin position="1"/>
        <end position="27"/>
    </location>
</feature>
<dbReference type="Proteomes" id="UP000749559">
    <property type="component" value="Unassembled WGS sequence"/>
</dbReference>
<sequence>MKISSMMRISFICFYFYCFVALGPTDGCSNDNYHLVRHGWGLSSNCTKIRKIWPKNLKKCLMSACTFSSNLVTFKYERHEKYSCFLYRCQSNNDGTHWNYGWQKNTNGNLYNTHAYALPHPSTKCHNSYFIRKTWLTHRNASELCPNRTAYAAVHDLHSCIALACRKKADALDYLVDIGTCKIMHCNSENETWEYEDYFSNKLRVSDKMLTYILSSHIIESKTTKAPRNSETRFTRQIPKVTTNANIIQETVNKTCNSTNDQIENTGSQNMDFKTFAIVMTGTTVVFFIIGTVIAAYIVMQKFKRKSQTTPRNIPMRSSGISTVRYSQASTYISPYTAIDESRMLQL</sequence>
<feature type="non-terminal residue" evidence="3">
    <location>
        <position position="347"/>
    </location>
</feature>
<keyword evidence="1" id="KW-1133">Transmembrane helix</keyword>
<protein>
    <submittedName>
        <fullName evidence="3">Uncharacterized protein</fullName>
    </submittedName>
</protein>
<feature type="chain" id="PRO_5035859447" evidence="2">
    <location>
        <begin position="28"/>
        <end position="347"/>
    </location>
</feature>
<evidence type="ECO:0000256" key="2">
    <source>
        <dbReference type="SAM" id="SignalP"/>
    </source>
</evidence>
<reference evidence="3" key="1">
    <citation type="submission" date="2022-03" db="EMBL/GenBank/DDBJ databases">
        <authorList>
            <person name="Martin C."/>
        </authorList>
    </citation>
    <scope>NUCLEOTIDE SEQUENCE</scope>
</reference>
<organism evidence="3 4">
    <name type="scientific">Owenia fusiformis</name>
    <name type="common">Polychaete worm</name>
    <dbReference type="NCBI Taxonomy" id="6347"/>
    <lineage>
        <taxon>Eukaryota</taxon>
        <taxon>Metazoa</taxon>
        <taxon>Spiralia</taxon>
        <taxon>Lophotrochozoa</taxon>
        <taxon>Annelida</taxon>
        <taxon>Polychaeta</taxon>
        <taxon>Sedentaria</taxon>
        <taxon>Canalipalpata</taxon>
        <taxon>Sabellida</taxon>
        <taxon>Oweniida</taxon>
        <taxon>Oweniidae</taxon>
        <taxon>Owenia</taxon>
    </lineage>
</organism>
<gene>
    <name evidence="3" type="ORF">OFUS_LOCUS8055</name>
</gene>
<name>A0A8S4NL56_OWEFU</name>
<keyword evidence="2" id="KW-0732">Signal</keyword>
<dbReference type="AlphaFoldDB" id="A0A8S4NL56"/>
<keyword evidence="4" id="KW-1185">Reference proteome</keyword>